<dbReference type="KEGG" id="ngv:CDO52_05000"/>
<dbReference type="InterPro" id="IPR000209">
    <property type="entry name" value="Peptidase_S8/S53_dom"/>
</dbReference>
<accession>A0A223S270</accession>
<dbReference type="SUPFAM" id="SSF52743">
    <property type="entry name" value="Subtilisin-like"/>
    <property type="match status" value="1"/>
</dbReference>
<keyword evidence="3" id="KW-0378">Hydrolase</keyword>
<sequence length="582" mass="59141">MACSLEPSSFHHWRSKARIRCSRSASSGPPVDAAVSIGITDGTSSNGPGSDIGRLLVRIGATHGSESAVERKRGSGRTHPGGHTSLTFRSGTWITTSVPLGDPGSHPPPAVCTRPHAQTSVPYPYMAELPPLVRTAEAARAIHDMSQGDILMRPMRPNTVGTPAALGVCGAILTAHLAAAAPVAADTVADLRPEQWGLEAIGASKAWDQNRGSGVLIGVLGTGVDSEHPDFRDSVTVGTDFTVKKGGESAEADAAFGASGTETAGIVGARGHGQEHKGGMLGVAPESQLLSVRVQKESAEDADGAASAQGDGDVDPATALEKGIRYAVGEGAQVITLPEGMGEAAGDADVREAIDHAVRTGSLVVVPADAGYPADSEGVLAVGAADRQLRPMGGANAPAGVPAAEPTESPSAGLIAPGDQVETITVETGYTKVSGDDAAAAFAAGTAALVRAEHPQLLPDQVAEALVEGAESGGVLNAPGALSASAGAAEDIPLYDEDLADEAGDGLPVPGWTLWAGTAVLLLSLLVVGVVLLRRSMANPYGLRPDPDAKAAAEQWSRQQALEVEAEAAAAPGRRRRGRRKR</sequence>
<dbReference type="PANTHER" id="PTHR43806:SF11">
    <property type="entry name" value="CEREVISIN-RELATED"/>
    <property type="match status" value="1"/>
</dbReference>
<evidence type="ECO:0000256" key="1">
    <source>
        <dbReference type="ARBA" id="ARBA00011073"/>
    </source>
</evidence>
<dbReference type="Gene3D" id="3.40.50.200">
    <property type="entry name" value="Peptidase S8/S53 domain"/>
    <property type="match status" value="1"/>
</dbReference>
<evidence type="ECO:0000313" key="10">
    <source>
        <dbReference type="Proteomes" id="UP000215005"/>
    </source>
</evidence>
<organism evidence="9 10">
    <name type="scientific">Nocardiopsis gilva YIM 90087</name>
    <dbReference type="NCBI Taxonomy" id="1235441"/>
    <lineage>
        <taxon>Bacteria</taxon>
        <taxon>Bacillati</taxon>
        <taxon>Actinomycetota</taxon>
        <taxon>Actinomycetes</taxon>
        <taxon>Streptosporangiales</taxon>
        <taxon>Nocardiopsidaceae</taxon>
        <taxon>Nocardiopsis</taxon>
    </lineage>
</organism>
<dbReference type="AlphaFoldDB" id="A0A223S270"/>
<dbReference type="InterPro" id="IPR036852">
    <property type="entry name" value="Peptidase_S8/S53_dom_sf"/>
</dbReference>
<reference evidence="9 10" key="1">
    <citation type="submission" date="2017-08" db="EMBL/GenBank/DDBJ databases">
        <title>The complete genome sequence of Nocardiopsis gilva YIM 90087.</title>
        <authorList>
            <person name="Yin M."/>
            <person name="Tang S."/>
        </authorList>
    </citation>
    <scope>NUCLEOTIDE SEQUENCE [LARGE SCALE GENOMIC DNA]</scope>
    <source>
        <strain evidence="9 10">YIM 90087</strain>
    </source>
</reference>
<protein>
    <recommendedName>
        <fullName evidence="8">Peptidase S8/S53 domain-containing protein</fullName>
    </recommendedName>
</protein>
<feature type="domain" description="Peptidase S8/S53" evidence="8">
    <location>
        <begin position="212"/>
        <end position="477"/>
    </location>
</feature>
<dbReference type="InterPro" id="IPR015500">
    <property type="entry name" value="Peptidase_S8_subtilisin-rel"/>
</dbReference>
<dbReference type="InterPro" id="IPR050131">
    <property type="entry name" value="Peptidase_S8_subtilisin-like"/>
</dbReference>
<dbReference type="PRINTS" id="PR00723">
    <property type="entry name" value="SUBTILISIN"/>
</dbReference>
<evidence type="ECO:0000313" key="9">
    <source>
        <dbReference type="EMBL" id="ASU82226.1"/>
    </source>
</evidence>
<feature type="compositionally biased region" description="Basic residues" evidence="6">
    <location>
        <begin position="573"/>
        <end position="582"/>
    </location>
</feature>
<evidence type="ECO:0000256" key="4">
    <source>
        <dbReference type="ARBA" id="ARBA00022825"/>
    </source>
</evidence>
<dbReference type="GO" id="GO:0006508">
    <property type="term" value="P:proteolysis"/>
    <property type="evidence" value="ECO:0007669"/>
    <property type="project" value="UniProtKB-KW"/>
</dbReference>
<feature type="region of interest" description="Disordered" evidence="6">
    <location>
        <begin position="563"/>
        <end position="582"/>
    </location>
</feature>
<keyword evidence="2" id="KW-0645">Protease</keyword>
<feature type="region of interest" description="Disordered" evidence="6">
    <location>
        <begin position="64"/>
        <end position="88"/>
    </location>
</feature>
<keyword evidence="7" id="KW-1133">Transmembrane helix</keyword>
<dbReference type="GO" id="GO:0004252">
    <property type="term" value="F:serine-type endopeptidase activity"/>
    <property type="evidence" value="ECO:0007669"/>
    <property type="project" value="InterPro"/>
</dbReference>
<evidence type="ECO:0000256" key="5">
    <source>
        <dbReference type="PROSITE-ProRule" id="PRU01240"/>
    </source>
</evidence>
<gene>
    <name evidence="9" type="ORF">CDO52_05000</name>
</gene>
<keyword evidence="4" id="KW-0720">Serine protease</keyword>
<dbReference type="PANTHER" id="PTHR43806">
    <property type="entry name" value="PEPTIDASE S8"/>
    <property type="match status" value="1"/>
</dbReference>
<feature type="region of interest" description="Disordered" evidence="6">
    <location>
        <begin position="96"/>
        <end position="115"/>
    </location>
</feature>
<evidence type="ECO:0000256" key="3">
    <source>
        <dbReference type="ARBA" id="ARBA00022801"/>
    </source>
</evidence>
<dbReference type="PROSITE" id="PS51892">
    <property type="entry name" value="SUBTILASE"/>
    <property type="match status" value="1"/>
</dbReference>
<feature type="region of interest" description="Disordered" evidence="6">
    <location>
        <begin position="296"/>
        <end position="316"/>
    </location>
</feature>
<dbReference type="EMBL" id="CP022753">
    <property type="protein sequence ID" value="ASU82226.1"/>
    <property type="molecule type" value="Genomic_DNA"/>
</dbReference>
<dbReference type="Proteomes" id="UP000215005">
    <property type="component" value="Chromosome"/>
</dbReference>
<keyword evidence="7" id="KW-0472">Membrane</keyword>
<dbReference type="Pfam" id="PF00082">
    <property type="entry name" value="Peptidase_S8"/>
    <property type="match status" value="1"/>
</dbReference>
<comment type="similarity">
    <text evidence="1 5">Belongs to the peptidase S8 family.</text>
</comment>
<proteinExistence type="inferred from homology"/>
<evidence type="ECO:0000259" key="8">
    <source>
        <dbReference type="Pfam" id="PF00082"/>
    </source>
</evidence>
<name>A0A223S270_9ACTN</name>
<keyword evidence="10" id="KW-1185">Reference proteome</keyword>
<comment type="caution">
    <text evidence="5">Lacks conserved residue(s) required for the propagation of feature annotation.</text>
</comment>
<keyword evidence="7" id="KW-0812">Transmembrane</keyword>
<evidence type="ECO:0000256" key="7">
    <source>
        <dbReference type="SAM" id="Phobius"/>
    </source>
</evidence>
<evidence type="ECO:0000256" key="6">
    <source>
        <dbReference type="SAM" id="MobiDB-lite"/>
    </source>
</evidence>
<feature type="transmembrane region" description="Helical" evidence="7">
    <location>
        <begin position="512"/>
        <end position="533"/>
    </location>
</feature>
<evidence type="ECO:0000256" key="2">
    <source>
        <dbReference type="ARBA" id="ARBA00022670"/>
    </source>
</evidence>